<protein>
    <submittedName>
        <fullName evidence="2">(northern house mosquito) hypothetical protein</fullName>
    </submittedName>
</protein>
<feature type="region of interest" description="Disordered" evidence="1">
    <location>
        <begin position="1"/>
        <end position="73"/>
    </location>
</feature>
<feature type="compositionally biased region" description="Basic residues" evidence="1">
    <location>
        <begin position="1"/>
        <end position="13"/>
    </location>
</feature>
<evidence type="ECO:0000256" key="1">
    <source>
        <dbReference type="SAM" id="MobiDB-lite"/>
    </source>
</evidence>
<dbReference type="AlphaFoldDB" id="A0A8D8F9U5"/>
<sequence>MTIKSRRHSRRSNLHQPITTTSSSTTRTTTKNIPRRRWPRNCERSCSSIGRRRQQLRLEAQRPHRPGRPPQVKSRKCPTCGVCSCGTTPMGARTAIASRPLRRRRRPLQRRPTSRAGSCCSACSRNCELGMSSTPTIRTTRRRIVPLTIVFRRCGGAARNRRRRRRTQSLASAAGSILRVCCAAGRS</sequence>
<reference evidence="2" key="1">
    <citation type="submission" date="2021-05" db="EMBL/GenBank/DDBJ databases">
        <authorList>
            <person name="Alioto T."/>
            <person name="Alioto T."/>
            <person name="Gomez Garrido J."/>
        </authorList>
    </citation>
    <scope>NUCLEOTIDE SEQUENCE</scope>
</reference>
<feature type="compositionally biased region" description="Low complexity" evidence="1">
    <location>
        <begin position="19"/>
        <end position="30"/>
    </location>
</feature>
<evidence type="ECO:0000313" key="2">
    <source>
        <dbReference type="EMBL" id="CAG6464727.1"/>
    </source>
</evidence>
<accession>A0A8D8F9U5</accession>
<name>A0A8D8F9U5_CULPI</name>
<organism evidence="2">
    <name type="scientific">Culex pipiens</name>
    <name type="common">House mosquito</name>
    <dbReference type="NCBI Taxonomy" id="7175"/>
    <lineage>
        <taxon>Eukaryota</taxon>
        <taxon>Metazoa</taxon>
        <taxon>Ecdysozoa</taxon>
        <taxon>Arthropoda</taxon>
        <taxon>Hexapoda</taxon>
        <taxon>Insecta</taxon>
        <taxon>Pterygota</taxon>
        <taxon>Neoptera</taxon>
        <taxon>Endopterygota</taxon>
        <taxon>Diptera</taxon>
        <taxon>Nematocera</taxon>
        <taxon>Culicoidea</taxon>
        <taxon>Culicidae</taxon>
        <taxon>Culicinae</taxon>
        <taxon>Culicini</taxon>
        <taxon>Culex</taxon>
        <taxon>Culex</taxon>
    </lineage>
</organism>
<proteinExistence type="predicted"/>
<dbReference type="EMBL" id="HBUE01051754">
    <property type="protein sequence ID" value="CAG6464727.1"/>
    <property type="molecule type" value="Transcribed_RNA"/>
</dbReference>